<dbReference type="Pfam" id="PF00132">
    <property type="entry name" value="Hexapep"/>
    <property type="match status" value="1"/>
</dbReference>
<dbReference type="CDD" id="cd03349">
    <property type="entry name" value="LbH_XAT"/>
    <property type="match status" value="1"/>
</dbReference>
<gene>
    <name evidence="5" type="ORF">RO785_19015</name>
</gene>
<dbReference type="InterPro" id="IPR050179">
    <property type="entry name" value="Trans_hexapeptide_repeat"/>
</dbReference>
<dbReference type="SUPFAM" id="SSF51161">
    <property type="entry name" value="Trimeric LpxA-like enzymes"/>
    <property type="match status" value="1"/>
</dbReference>
<dbReference type="GO" id="GO:0016746">
    <property type="term" value="F:acyltransferase activity"/>
    <property type="evidence" value="ECO:0007669"/>
    <property type="project" value="UniProtKB-KW"/>
</dbReference>
<dbReference type="InterPro" id="IPR001451">
    <property type="entry name" value="Hexapep"/>
</dbReference>
<proteinExistence type="inferred from homology"/>
<dbReference type="InterPro" id="IPR011004">
    <property type="entry name" value="Trimer_LpxA-like_sf"/>
</dbReference>
<sequence length="216" mass="23976">MNKITKVLKAIFFSGKFSTEWRKNNLHNFTTPVTKFKMDAVKVGKGTYGKLFVVTRDYQNVKLSIGNYCSIAGGVKFLLSGNHQYDIISTYPYELLILNSHEAGIAVAKGDIVVGDDVWIGENAIVCSGVTIGQGAIVAAGAIVTKDIEPYAIVGGNPAKVIKYRFNENIRKKLIQINIGEVFEKARKTKNYSVLHSILTDNNIDEIISTWRDREN</sequence>
<dbReference type="RefSeq" id="WP_195511308.1">
    <property type="nucleotide sequence ID" value="NZ_JADMQL010000017.1"/>
</dbReference>
<evidence type="ECO:0000313" key="5">
    <source>
        <dbReference type="EMBL" id="MDT4513065.1"/>
    </source>
</evidence>
<dbReference type="Proteomes" id="UP001266995">
    <property type="component" value="Unassembled WGS sequence"/>
</dbReference>
<evidence type="ECO:0000256" key="1">
    <source>
        <dbReference type="ARBA" id="ARBA00007274"/>
    </source>
</evidence>
<dbReference type="Gene3D" id="2.160.10.10">
    <property type="entry name" value="Hexapeptide repeat proteins"/>
    <property type="match status" value="1"/>
</dbReference>
<dbReference type="PANTHER" id="PTHR43300">
    <property type="entry name" value="ACETYLTRANSFERASE"/>
    <property type="match status" value="1"/>
</dbReference>
<evidence type="ECO:0000313" key="6">
    <source>
        <dbReference type="Proteomes" id="UP001266995"/>
    </source>
</evidence>
<organism evidence="5 6">
    <name type="scientific">Bacteroides cellulosilyticus</name>
    <dbReference type="NCBI Taxonomy" id="246787"/>
    <lineage>
        <taxon>Bacteria</taxon>
        <taxon>Pseudomonadati</taxon>
        <taxon>Bacteroidota</taxon>
        <taxon>Bacteroidia</taxon>
        <taxon>Bacteroidales</taxon>
        <taxon>Bacteroidaceae</taxon>
        <taxon>Bacteroides</taxon>
    </lineage>
</organism>
<protein>
    <submittedName>
        <fullName evidence="5">CatB-related O-acetyltransferase</fullName>
        <ecNumber evidence="5">2.3.1.-</ecNumber>
    </submittedName>
</protein>
<keyword evidence="3" id="KW-0677">Repeat</keyword>
<keyword evidence="4 5" id="KW-0012">Acyltransferase</keyword>
<accession>A0AAW8VLJ0</accession>
<evidence type="ECO:0000256" key="3">
    <source>
        <dbReference type="ARBA" id="ARBA00022737"/>
    </source>
</evidence>
<comment type="similarity">
    <text evidence="1">Belongs to the transferase hexapeptide repeat family.</text>
</comment>
<evidence type="ECO:0000256" key="4">
    <source>
        <dbReference type="ARBA" id="ARBA00023315"/>
    </source>
</evidence>
<comment type="caution">
    <text evidence="5">The sequence shown here is derived from an EMBL/GenBank/DDBJ whole genome shotgun (WGS) entry which is preliminary data.</text>
</comment>
<dbReference type="PANTHER" id="PTHR43300:SF11">
    <property type="entry name" value="ACETYLTRANSFERASE RV3034C-RELATED"/>
    <property type="match status" value="1"/>
</dbReference>
<dbReference type="AlphaFoldDB" id="A0AAW8VLJ0"/>
<evidence type="ECO:0000256" key="2">
    <source>
        <dbReference type="ARBA" id="ARBA00022679"/>
    </source>
</evidence>
<dbReference type="PROSITE" id="PS00101">
    <property type="entry name" value="HEXAPEP_TRANSFERASES"/>
    <property type="match status" value="1"/>
</dbReference>
<name>A0AAW8VLJ0_9BACE</name>
<dbReference type="EC" id="2.3.1.-" evidence="5"/>
<dbReference type="EMBL" id="JAVSNH010000001">
    <property type="protein sequence ID" value="MDT4513065.1"/>
    <property type="molecule type" value="Genomic_DNA"/>
</dbReference>
<reference evidence="5" key="1">
    <citation type="submission" date="2023-08" db="EMBL/GenBank/DDBJ databases">
        <title>Reintroducing virulent viruses to syntetic microbiomes.</title>
        <authorList>
            <person name="Wilde J."/>
            <person name="Boyes R."/>
            <person name="Robinson A.V."/>
            <person name="Daisley B.A."/>
            <person name="Allen-Vercoe E."/>
        </authorList>
    </citation>
    <scope>NUCLEOTIDE SEQUENCE</scope>
    <source>
        <strain evidence="5">225I_12FAA</strain>
    </source>
</reference>
<dbReference type="InterPro" id="IPR018357">
    <property type="entry name" value="Hexapep_transf_CS"/>
</dbReference>
<keyword evidence="2 5" id="KW-0808">Transferase</keyword>